<evidence type="ECO:0000313" key="1">
    <source>
        <dbReference type="EMBL" id="VEL30980.1"/>
    </source>
</evidence>
<proteinExistence type="predicted"/>
<organism evidence="1 2">
    <name type="scientific">Protopolystoma xenopodis</name>
    <dbReference type="NCBI Taxonomy" id="117903"/>
    <lineage>
        <taxon>Eukaryota</taxon>
        <taxon>Metazoa</taxon>
        <taxon>Spiralia</taxon>
        <taxon>Lophotrochozoa</taxon>
        <taxon>Platyhelminthes</taxon>
        <taxon>Monogenea</taxon>
        <taxon>Polyopisthocotylea</taxon>
        <taxon>Polystomatidea</taxon>
        <taxon>Polystomatidae</taxon>
        <taxon>Protopolystoma</taxon>
    </lineage>
</organism>
<keyword evidence="2" id="KW-1185">Reference proteome</keyword>
<dbReference type="EMBL" id="CAAALY010117464">
    <property type="protein sequence ID" value="VEL30980.1"/>
    <property type="molecule type" value="Genomic_DNA"/>
</dbReference>
<protein>
    <submittedName>
        <fullName evidence="1">Uncharacterized protein</fullName>
    </submittedName>
</protein>
<evidence type="ECO:0000313" key="2">
    <source>
        <dbReference type="Proteomes" id="UP000784294"/>
    </source>
</evidence>
<accession>A0A3S5BMV2</accession>
<reference evidence="1" key="1">
    <citation type="submission" date="2018-11" db="EMBL/GenBank/DDBJ databases">
        <authorList>
            <consortium name="Pathogen Informatics"/>
        </authorList>
    </citation>
    <scope>NUCLEOTIDE SEQUENCE</scope>
</reference>
<dbReference type="Proteomes" id="UP000784294">
    <property type="component" value="Unassembled WGS sequence"/>
</dbReference>
<gene>
    <name evidence="1" type="ORF">PXEA_LOCUS24420</name>
</gene>
<dbReference type="AlphaFoldDB" id="A0A3S5BMV2"/>
<sequence length="141" mass="16147">MQADCPVLAVYEEKLATTSPNDIKGTPKRQLAALPNLRNDRHNECLYLRYFSAQIRDEVVIVWYGARLTGSNGLRWEASLGRLELLQPVHPVRRIPHALEVRVPAGLKVWRPSQGTLWYETLGRFEYGQFGVFSKLRGRTV</sequence>
<name>A0A3S5BMV2_9PLAT</name>
<comment type="caution">
    <text evidence="1">The sequence shown here is derived from an EMBL/GenBank/DDBJ whole genome shotgun (WGS) entry which is preliminary data.</text>
</comment>